<organism evidence="2 3">
    <name type="scientific">Sporomusa silvacetica DSM 10669</name>
    <dbReference type="NCBI Taxonomy" id="1123289"/>
    <lineage>
        <taxon>Bacteria</taxon>
        <taxon>Bacillati</taxon>
        <taxon>Bacillota</taxon>
        <taxon>Negativicutes</taxon>
        <taxon>Selenomonadales</taxon>
        <taxon>Sporomusaceae</taxon>
        <taxon>Sporomusa</taxon>
    </lineage>
</organism>
<proteinExistence type="predicted"/>
<dbReference type="RefSeq" id="WP_169718025.1">
    <property type="nucleotide sequence ID" value="NZ_CP155573.1"/>
</dbReference>
<reference evidence="2" key="1">
    <citation type="submission" date="2024-05" db="EMBL/GenBank/DDBJ databases">
        <title>Isolation and characterization of Sporomusa carbonis sp. nov., a carboxydotrophic hydrogenogen in the genus of Sporomusa isolated from a charcoal burning pile.</title>
        <authorList>
            <person name="Boeer T."/>
            <person name="Rosenbaum F."/>
            <person name="Eysell L."/>
            <person name="Mueller V."/>
            <person name="Daniel R."/>
            <person name="Poehlein A."/>
        </authorList>
    </citation>
    <scope>NUCLEOTIDE SEQUENCE [LARGE SCALE GENOMIC DNA]</scope>
    <source>
        <strain evidence="2">DSM 10669</strain>
    </source>
</reference>
<keyword evidence="3" id="KW-1185">Reference proteome</keyword>
<protein>
    <submittedName>
        <fullName evidence="2">Uncharacterized protein</fullName>
    </submittedName>
</protein>
<name>A0ABZ3IGN7_9FIRM</name>
<sequence length="52" mass="5860">MIKTVYGPPPADAERIVDVEVEQEESVQEENVAERVDTMVPPPPKRQKGDVR</sequence>
<dbReference type="EMBL" id="CP155573">
    <property type="protein sequence ID" value="XFO64831.1"/>
    <property type="molecule type" value="Genomic_DNA"/>
</dbReference>
<gene>
    <name evidence="2" type="ORF">SPSIL_009400</name>
</gene>
<dbReference type="Proteomes" id="UP000216752">
    <property type="component" value="Chromosome"/>
</dbReference>
<evidence type="ECO:0000313" key="2">
    <source>
        <dbReference type="EMBL" id="XFO64831.1"/>
    </source>
</evidence>
<accession>A0ABZ3IGN7</accession>
<evidence type="ECO:0000313" key="3">
    <source>
        <dbReference type="Proteomes" id="UP000216752"/>
    </source>
</evidence>
<evidence type="ECO:0000256" key="1">
    <source>
        <dbReference type="SAM" id="MobiDB-lite"/>
    </source>
</evidence>
<feature type="region of interest" description="Disordered" evidence="1">
    <location>
        <begin position="21"/>
        <end position="52"/>
    </location>
</feature>